<feature type="region of interest" description="Disordered" evidence="1">
    <location>
        <begin position="31"/>
        <end position="87"/>
    </location>
</feature>
<evidence type="ECO:0000256" key="1">
    <source>
        <dbReference type="SAM" id="MobiDB-lite"/>
    </source>
</evidence>
<dbReference type="EMBL" id="CP002772">
    <property type="protein sequence ID" value="AEG17428.1"/>
    <property type="molecule type" value="Genomic_DNA"/>
</dbReference>
<evidence type="ECO:0000313" key="4">
    <source>
        <dbReference type="EMBL" id="AEG17428.1"/>
    </source>
</evidence>
<dbReference type="HOGENOM" id="CLU_1536691_0_0_2"/>
<evidence type="ECO:0000313" key="5">
    <source>
        <dbReference type="Proteomes" id="UP000009231"/>
    </source>
</evidence>
<evidence type="ECO:0000256" key="2">
    <source>
        <dbReference type="SAM" id="Phobius"/>
    </source>
</evidence>
<dbReference type="OrthoDB" id="71590at2157"/>
<keyword evidence="2" id="KW-1133">Transmembrane helix</keyword>
<keyword evidence="5" id="KW-1185">Reference proteome</keyword>
<keyword evidence="2" id="KW-0472">Membrane</keyword>
<dbReference type="KEGG" id="mew:MSWAN_0386"/>
<dbReference type="AlphaFoldDB" id="F6D3L1"/>
<dbReference type="Pfam" id="PF13240">
    <property type="entry name" value="Zn_Ribbon_1"/>
    <property type="match status" value="1"/>
</dbReference>
<organism evidence="4 5">
    <name type="scientific">Methanobacterium paludis (strain DSM 25820 / JCM 18151 / SWAN1)</name>
    <dbReference type="NCBI Taxonomy" id="868131"/>
    <lineage>
        <taxon>Archaea</taxon>
        <taxon>Methanobacteriati</taxon>
        <taxon>Methanobacteriota</taxon>
        <taxon>Methanomada group</taxon>
        <taxon>Methanobacteria</taxon>
        <taxon>Methanobacteriales</taxon>
        <taxon>Methanobacteriaceae</taxon>
        <taxon>Methanobacterium</taxon>
    </lineage>
</organism>
<feature type="compositionally biased region" description="Basic and acidic residues" evidence="1">
    <location>
        <begin position="34"/>
        <end position="87"/>
    </location>
</feature>
<evidence type="ECO:0000259" key="3">
    <source>
        <dbReference type="Pfam" id="PF13240"/>
    </source>
</evidence>
<dbReference type="RefSeq" id="WP_013824930.1">
    <property type="nucleotide sequence ID" value="NC_015574.1"/>
</dbReference>
<protein>
    <recommendedName>
        <fullName evidence="3">Zinc-ribbon domain-containing protein</fullName>
    </recommendedName>
</protein>
<accession>F6D3L1</accession>
<dbReference type="InterPro" id="IPR026870">
    <property type="entry name" value="Zinc_ribbon_dom"/>
</dbReference>
<reference evidence="4 5" key="1">
    <citation type="journal article" date="2014" name="Int. J. Syst. Evol. Microbiol.">
        <title>Methanobacterium paludis sp. nov. and a novel strain of Methanobacterium lacus isolated from northern peatlands.</title>
        <authorList>
            <person name="Cadillo-Quiroz H."/>
            <person name="Brauer S.L."/>
            <person name="Goodson N."/>
            <person name="Yavitt J.B."/>
            <person name="Zinder S.H."/>
        </authorList>
    </citation>
    <scope>NUCLEOTIDE SEQUENCE [LARGE SCALE GENOMIC DNA]</scope>
    <source>
        <strain evidence="5">DSM 25820 / JCM 18151 / SWAN1</strain>
    </source>
</reference>
<feature type="transmembrane region" description="Helical" evidence="2">
    <location>
        <begin position="149"/>
        <end position="168"/>
    </location>
</feature>
<dbReference type="eggNOG" id="arCOG01917">
    <property type="taxonomic scope" value="Archaea"/>
</dbReference>
<gene>
    <name evidence="4" type="ordered locus">MSWAN_0386</name>
</gene>
<keyword evidence="2" id="KW-0812">Transmembrane</keyword>
<sequence length="174" mass="21058">MRCENCGSEVRKGEKYCPSCGMELIVSDYKPRHKQDYKPNYKLKSKSDYKPDYKQDKSDYRSRSKSDYKQDYKSDYQPKSKSDYKPLKNRYIKGEYPERDYDDYEDIPDRFDNKFERSKNKRYERRNYDEYEPDYEVQGKKKSGWKGPIILFLIMALLFGFLIGFILFSKSIQS</sequence>
<dbReference type="GeneID" id="10667870"/>
<proteinExistence type="predicted"/>
<name>F6D3L1_METPW</name>
<dbReference type="Proteomes" id="UP000009231">
    <property type="component" value="Chromosome"/>
</dbReference>
<feature type="domain" description="Zinc-ribbon" evidence="3">
    <location>
        <begin position="3"/>
        <end position="24"/>
    </location>
</feature>